<dbReference type="InterPro" id="IPR013788">
    <property type="entry name" value="Hemocyanin/hexamerin"/>
</dbReference>
<evidence type="ECO:0000313" key="12">
    <source>
        <dbReference type="EMBL" id="KAL3402790.1"/>
    </source>
</evidence>
<keyword evidence="5" id="KW-0479">Metal-binding</keyword>
<organism evidence="12 13">
    <name type="scientific">Trichogramma kaykai</name>
    <dbReference type="NCBI Taxonomy" id="54128"/>
    <lineage>
        <taxon>Eukaryota</taxon>
        <taxon>Metazoa</taxon>
        <taxon>Ecdysozoa</taxon>
        <taxon>Arthropoda</taxon>
        <taxon>Hexapoda</taxon>
        <taxon>Insecta</taxon>
        <taxon>Pterygota</taxon>
        <taxon>Neoptera</taxon>
        <taxon>Endopterygota</taxon>
        <taxon>Hymenoptera</taxon>
        <taxon>Apocrita</taxon>
        <taxon>Proctotrupomorpha</taxon>
        <taxon>Chalcidoidea</taxon>
        <taxon>Trichogrammatidae</taxon>
        <taxon>Trichogramma</taxon>
    </lineage>
</organism>
<sequence length="712" mass="81537">MSSSTGKDILLLFDRPQEPLFIPKGEERVGFDIPTNYLSDKYQPVAGRILNRFGADSQRTVGLKNISIPDLSLPMSLGRNDSFSHLIPAHRRMAGRLVELFLGMRTVEDLMSLAAYCRDRLNLQLFYYALSVAIVHRRDMSDVSLPHHSEIFPDKYMDSSVFHRAREEANVVPAGSRTPIEIPLDYTATDVDPEHRVAYWREDVGVNLNHWHWHLVYPFDGPIVVVNKDRRGELFYYMHHQMQARYNTERLCNGLRRVVPLTDLKASIPEAYFPKLDSMVAGRSWPARPKDFVLSDLDRKVDQLKFSIDDILRFKDRIIEAIRTRRVLLPNGQFQPLDEERGIDTLGNMIESSILNPNQAYYGDMHNFLHLAISYCHDPDHRFLESFGVMGDNTTAMRDPIFYRVHGFVDDLFNMYKATLQPYSQQQLGFAGIQVTEVRVNSPGSNPNTLSTHWTKSDIDLSRGLDFAPRGSTLVRITHLNHDEFTYSIGVNNNSGRPAVGTVRVFIAPKFNEQGSLLSFNEQRLMMIEMDKFTANLNNGRNVITRASTESALTIPFEATFRNLDEGRPDETDLQGSDRFNFCGCGWPQHMLVPKGTQQGYPMELFVMVTNFQLDKIDQAEPSGCRNGVSFCGLRDLKYPDRRAMGFPFDRAGAANVRLLRDFVTPNMKVQQVTVRFSNIVKPRAVSRPANNNRNNNFNNNNRNMNNNFRQY</sequence>
<dbReference type="SUPFAM" id="SSF81296">
    <property type="entry name" value="E set domains"/>
    <property type="match status" value="1"/>
</dbReference>
<dbReference type="AlphaFoldDB" id="A0ABD2XCC3"/>
<dbReference type="PANTHER" id="PTHR11511">
    <property type="entry name" value="LARVAL STORAGE PROTEIN/PHENOLOXIDASE"/>
    <property type="match status" value="1"/>
</dbReference>
<keyword evidence="9" id="KW-1015">Disulfide bond</keyword>
<protein>
    <recommendedName>
        <fullName evidence="11">Tyrosinase copper-binding domain-containing protein</fullName>
    </recommendedName>
</protein>
<keyword evidence="4" id="KW-0964">Secreted</keyword>
<dbReference type="GO" id="GO:0006582">
    <property type="term" value="P:melanin metabolic process"/>
    <property type="evidence" value="ECO:0007669"/>
    <property type="project" value="UniProtKB-ARBA"/>
</dbReference>
<gene>
    <name evidence="12" type="ORF">TKK_003973</name>
</gene>
<dbReference type="InterPro" id="IPR036697">
    <property type="entry name" value="Hemocyanin_N_sf"/>
</dbReference>
<dbReference type="InterPro" id="IPR002227">
    <property type="entry name" value="Tyrosinase_Cu-bd"/>
</dbReference>
<evidence type="ECO:0000256" key="5">
    <source>
        <dbReference type="ARBA" id="ARBA00022723"/>
    </source>
</evidence>
<dbReference type="EMBL" id="JBJJXI010000032">
    <property type="protein sequence ID" value="KAL3402790.1"/>
    <property type="molecule type" value="Genomic_DNA"/>
</dbReference>
<dbReference type="InterPro" id="IPR037020">
    <property type="entry name" value="Hemocyanin_C_sf"/>
</dbReference>
<dbReference type="PRINTS" id="PR00187">
    <property type="entry name" value="HAEMOCYANIN"/>
</dbReference>
<accession>A0ABD2XCC3</accession>
<feature type="compositionally biased region" description="Low complexity" evidence="10">
    <location>
        <begin position="691"/>
        <end position="712"/>
    </location>
</feature>
<reference evidence="12 13" key="1">
    <citation type="journal article" date="2024" name="bioRxiv">
        <title>A reference genome for Trichogramma kaykai: A tiny desert-dwelling parasitoid wasp with competing sex-ratio distorters.</title>
        <authorList>
            <person name="Culotta J."/>
            <person name="Lindsey A.R."/>
        </authorList>
    </citation>
    <scope>NUCLEOTIDE SEQUENCE [LARGE SCALE GENOMIC DNA]</scope>
    <source>
        <strain evidence="12 13">KSX58</strain>
    </source>
</reference>
<dbReference type="Pfam" id="PF03723">
    <property type="entry name" value="Hemocyanin_C"/>
    <property type="match status" value="1"/>
</dbReference>
<evidence type="ECO:0000256" key="6">
    <source>
        <dbReference type="ARBA" id="ARBA00023002"/>
    </source>
</evidence>
<dbReference type="GO" id="GO:0004503">
    <property type="term" value="F:tyrosinase activity"/>
    <property type="evidence" value="ECO:0007669"/>
    <property type="project" value="UniProtKB-ARBA"/>
</dbReference>
<dbReference type="PROSITE" id="PS00209">
    <property type="entry name" value="HEMOCYANIN_1"/>
    <property type="match status" value="1"/>
</dbReference>
<proteinExistence type="inferred from homology"/>
<comment type="cofactor">
    <cofactor evidence="1">
        <name>Cu(2+)</name>
        <dbReference type="ChEBI" id="CHEBI:29036"/>
    </cofactor>
</comment>
<dbReference type="SUPFAM" id="SSF48050">
    <property type="entry name" value="Hemocyanin, N-terminal domain"/>
    <property type="match status" value="1"/>
</dbReference>
<evidence type="ECO:0000256" key="4">
    <source>
        <dbReference type="ARBA" id="ARBA00022525"/>
    </source>
</evidence>
<dbReference type="SUPFAM" id="SSF48056">
    <property type="entry name" value="Di-copper centre-containing domain"/>
    <property type="match status" value="1"/>
</dbReference>
<dbReference type="InterPro" id="IPR008922">
    <property type="entry name" value="Di-copper_centre_dom_sf"/>
</dbReference>
<dbReference type="InterPro" id="IPR014756">
    <property type="entry name" value="Ig_E-set"/>
</dbReference>
<dbReference type="Gene3D" id="1.20.1370.10">
    <property type="entry name" value="Hemocyanin, N-terminal domain"/>
    <property type="match status" value="1"/>
</dbReference>
<comment type="subcellular location">
    <subcellularLocation>
        <location evidence="2">Secreted</location>
    </subcellularLocation>
</comment>
<keyword evidence="13" id="KW-1185">Reference proteome</keyword>
<evidence type="ECO:0000256" key="10">
    <source>
        <dbReference type="SAM" id="MobiDB-lite"/>
    </source>
</evidence>
<dbReference type="Gene3D" id="2.60.40.1520">
    <property type="entry name" value="Hemocyanin, C-terminal domain"/>
    <property type="match status" value="1"/>
</dbReference>
<feature type="domain" description="Tyrosinase copper-binding" evidence="11">
    <location>
        <begin position="399"/>
        <end position="410"/>
    </location>
</feature>
<evidence type="ECO:0000256" key="2">
    <source>
        <dbReference type="ARBA" id="ARBA00004613"/>
    </source>
</evidence>
<evidence type="ECO:0000256" key="8">
    <source>
        <dbReference type="ARBA" id="ARBA00023033"/>
    </source>
</evidence>
<dbReference type="PANTHER" id="PTHR11511:SF4">
    <property type="entry name" value="PHENOLOXIDASE 2-RELATED"/>
    <property type="match status" value="1"/>
</dbReference>
<keyword evidence="7" id="KW-0186">Copper</keyword>
<feature type="region of interest" description="Disordered" evidence="10">
    <location>
        <begin position="687"/>
        <end position="712"/>
    </location>
</feature>
<comment type="caution">
    <text evidence="12">The sequence shown here is derived from an EMBL/GenBank/DDBJ whole genome shotgun (WGS) entry which is preliminary data.</text>
</comment>
<dbReference type="FunFam" id="2.60.40.1520:FF:000001">
    <property type="entry name" value="Hemocyanin subunit 2"/>
    <property type="match status" value="1"/>
</dbReference>
<dbReference type="Proteomes" id="UP001627154">
    <property type="component" value="Unassembled WGS sequence"/>
</dbReference>
<dbReference type="InterPro" id="IPR005204">
    <property type="entry name" value="Hemocyanin_N"/>
</dbReference>
<dbReference type="Gene3D" id="1.10.1280.10">
    <property type="entry name" value="Di-copper center containing domain from catechol oxidase"/>
    <property type="match status" value="1"/>
</dbReference>
<evidence type="ECO:0000256" key="1">
    <source>
        <dbReference type="ARBA" id="ARBA00001973"/>
    </source>
</evidence>
<evidence type="ECO:0000313" key="13">
    <source>
        <dbReference type="Proteomes" id="UP001627154"/>
    </source>
</evidence>
<keyword evidence="6" id="KW-0560">Oxidoreductase</keyword>
<evidence type="ECO:0000256" key="9">
    <source>
        <dbReference type="ARBA" id="ARBA00023157"/>
    </source>
</evidence>
<dbReference type="Pfam" id="PF00372">
    <property type="entry name" value="Hemocyanin_M"/>
    <property type="match status" value="1"/>
</dbReference>
<dbReference type="FunFam" id="1.10.1280.10:FF:000004">
    <property type="entry name" value="Hemocyanin subunit 2"/>
    <property type="match status" value="1"/>
</dbReference>
<dbReference type="InterPro" id="IPR005203">
    <property type="entry name" value="Hemocyanin_C"/>
</dbReference>
<evidence type="ECO:0000256" key="3">
    <source>
        <dbReference type="ARBA" id="ARBA00009928"/>
    </source>
</evidence>
<evidence type="ECO:0000256" key="7">
    <source>
        <dbReference type="ARBA" id="ARBA00023008"/>
    </source>
</evidence>
<comment type="similarity">
    <text evidence="3">Belongs to the tyrosinase family.</text>
</comment>
<dbReference type="InterPro" id="IPR000896">
    <property type="entry name" value="Hemocyanin/hexamerin_mid_dom"/>
</dbReference>
<dbReference type="GO" id="GO:0046872">
    <property type="term" value="F:metal ion binding"/>
    <property type="evidence" value="ECO:0007669"/>
    <property type="project" value="UniProtKB-KW"/>
</dbReference>
<name>A0ABD2XCC3_9HYME</name>
<evidence type="ECO:0000259" key="11">
    <source>
        <dbReference type="PROSITE" id="PS00498"/>
    </source>
</evidence>
<dbReference type="PROSITE" id="PS00498">
    <property type="entry name" value="TYROSINASE_2"/>
    <property type="match status" value="1"/>
</dbReference>
<dbReference type="GO" id="GO:0005576">
    <property type="term" value="C:extracellular region"/>
    <property type="evidence" value="ECO:0007669"/>
    <property type="project" value="UniProtKB-SubCell"/>
</dbReference>
<dbReference type="Pfam" id="PF03722">
    <property type="entry name" value="Hemocyanin_N"/>
    <property type="match status" value="1"/>
</dbReference>
<dbReference type="PROSITE" id="PS00210">
    <property type="entry name" value="HEMOCYANIN_2"/>
    <property type="match status" value="1"/>
</dbReference>
<keyword evidence="8" id="KW-0503">Monooxygenase</keyword>